<dbReference type="InterPro" id="IPR029044">
    <property type="entry name" value="Nucleotide-diphossugar_trans"/>
</dbReference>
<dbReference type="Pfam" id="PF00535">
    <property type="entry name" value="Glycos_transf_2"/>
    <property type="match status" value="1"/>
</dbReference>
<accession>A0A6B8W068</accession>
<dbReference type="Gene3D" id="3.90.550.10">
    <property type="entry name" value="Spore Coat Polysaccharide Biosynthesis Protein SpsA, Chain A"/>
    <property type="match status" value="1"/>
</dbReference>
<dbReference type="EC" id="2.4.1.303" evidence="5"/>
<comment type="similarity">
    <text evidence="1">Belongs to the glycosyltransferase 2 family.</text>
</comment>
<keyword evidence="6" id="KW-1185">Reference proteome</keyword>
<dbReference type="SUPFAM" id="SSF53448">
    <property type="entry name" value="Nucleotide-diphospho-sugar transferases"/>
    <property type="match status" value="1"/>
</dbReference>
<feature type="domain" description="Glycosyltransferase 2-like" evidence="4">
    <location>
        <begin position="5"/>
        <end position="153"/>
    </location>
</feature>
<dbReference type="InterPro" id="IPR050834">
    <property type="entry name" value="Glycosyltransf_2"/>
</dbReference>
<dbReference type="KEGG" id="ckw:CKALI_10695"/>
<dbReference type="AlphaFoldDB" id="A0A6B8W068"/>
<evidence type="ECO:0000313" key="6">
    <source>
        <dbReference type="Proteomes" id="UP000427071"/>
    </source>
</evidence>
<dbReference type="Proteomes" id="UP000427071">
    <property type="component" value="Chromosome"/>
</dbReference>
<organism evidence="5 6">
    <name type="scientific">Corynebacterium kalinowskii</name>
    <dbReference type="NCBI Taxonomy" id="2675216"/>
    <lineage>
        <taxon>Bacteria</taxon>
        <taxon>Bacillati</taxon>
        <taxon>Actinomycetota</taxon>
        <taxon>Actinomycetes</taxon>
        <taxon>Mycobacteriales</taxon>
        <taxon>Corynebacteriaceae</taxon>
        <taxon>Corynebacterium</taxon>
    </lineage>
</organism>
<name>A0A6B8W068_9CORY</name>
<evidence type="ECO:0000256" key="1">
    <source>
        <dbReference type="ARBA" id="ARBA00006739"/>
    </source>
</evidence>
<proteinExistence type="inferred from homology"/>
<sequence length="272" mass="29991">MPTLSVLVTVYHRIVPDELQQTLDSLLAQTRRADDIVIVEDGPIGDELRALIDAFVAATPEARTIVLARNMGSGPASQAGLTAIDSDFIARLDADDIAFPERFEKQLAYFEANPGIDVLGTALAEFHGTPETVVGKRVLPETHAELAKYALINSPINNPSVMMRTSAVKDAGGYRNVHHMEDYDLYARMLAGGSRFHNLPEPLTYFRSSDDVFERRTGKGMFAAEKQMQRNLVSYGLISKPRALFNLGARTAYRVLPAAALKRAYGALFHRQ</sequence>
<dbReference type="PANTHER" id="PTHR43685">
    <property type="entry name" value="GLYCOSYLTRANSFERASE"/>
    <property type="match status" value="1"/>
</dbReference>
<evidence type="ECO:0000256" key="2">
    <source>
        <dbReference type="ARBA" id="ARBA00022676"/>
    </source>
</evidence>
<dbReference type="EMBL" id="CP046452">
    <property type="protein sequence ID" value="QGU02990.1"/>
    <property type="molecule type" value="Genomic_DNA"/>
</dbReference>
<reference evidence="6" key="1">
    <citation type="submission" date="2019-11" db="EMBL/GenBank/DDBJ databases">
        <title>Complete genome sequence of Corynebacterium kalinowskii 1959, a novel Corynebacterium species isolated from soil of a small paddock in Vilsendorf, Germany.</title>
        <authorList>
            <person name="Schaffert L."/>
            <person name="Ruwe M."/>
            <person name="Milse J."/>
            <person name="Hanuschka K."/>
            <person name="Ortseifen V."/>
            <person name="Droste J."/>
            <person name="Brandt D."/>
            <person name="Schlueter L."/>
            <person name="Kutter Y."/>
            <person name="Vinke S."/>
            <person name="Viehoefer P."/>
            <person name="Jacob L."/>
            <person name="Luebke N.-C."/>
            <person name="Schulte-Berndt E."/>
            <person name="Hain C."/>
            <person name="Linder M."/>
            <person name="Schmidt P."/>
            <person name="Wollenschlaeger L."/>
            <person name="Luttermann T."/>
            <person name="Thieme E."/>
            <person name="Hassa J."/>
            <person name="Haak M."/>
            <person name="Wittchen M."/>
            <person name="Mentz A."/>
            <person name="Persicke M."/>
            <person name="Busche T."/>
            <person name="Ruckert C."/>
        </authorList>
    </citation>
    <scope>NUCLEOTIDE SEQUENCE [LARGE SCALE GENOMIC DNA]</scope>
    <source>
        <strain evidence="6">1959</strain>
    </source>
</reference>
<dbReference type="GO" id="GO:0016757">
    <property type="term" value="F:glycosyltransferase activity"/>
    <property type="evidence" value="ECO:0007669"/>
    <property type="project" value="UniProtKB-KW"/>
</dbReference>
<keyword evidence="2 5" id="KW-0328">Glycosyltransferase</keyword>
<evidence type="ECO:0000313" key="5">
    <source>
        <dbReference type="EMBL" id="QGU02990.1"/>
    </source>
</evidence>
<dbReference type="RefSeq" id="WP_156193320.1">
    <property type="nucleotide sequence ID" value="NZ_CP046452.1"/>
</dbReference>
<dbReference type="InterPro" id="IPR001173">
    <property type="entry name" value="Glyco_trans_2-like"/>
</dbReference>
<evidence type="ECO:0000256" key="3">
    <source>
        <dbReference type="ARBA" id="ARBA00022679"/>
    </source>
</evidence>
<gene>
    <name evidence="5" type="primary">wbbD</name>
    <name evidence="5" type="ORF">CKALI_10695</name>
</gene>
<keyword evidence="3 5" id="KW-0808">Transferase</keyword>
<evidence type="ECO:0000259" key="4">
    <source>
        <dbReference type="Pfam" id="PF00535"/>
    </source>
</evidence>
<protein>
    <submittedName>
        <fullName evidence="5">UDP-Gal:alpha-D-GlcNAc-diphosphoundecaprenol beta-1,3-galactosyltransferase</fullName>
        <ecNumber evidence="5">2.4.1.303</ecNumber>
    </submittedName>
</protein>
<dbReference type="PANTHER" id="PTHR43685:SF5">
    <property type="entry name" value="GLYCOSYLTRANSFERASE EPSE-RELATED"/>
    <property type="match status" value="1"/>
</dbReference>